<evidence type="ECO:0000256" key="1">
    <source>
        <dbReference type="SAM" id="Coils"/>
    </source>
</evidence>
<dbReference type="AlphaFoldDB" id="A0AAD1Y8P8"/>
<gene>
    <name evidence="3" type="ORF">ECRASSUSDP1_LOCUS28369</name>
</gene>
<evidence type="ECO:0000256" key="2">
    <source>
        <dbReference type="SAM" id="MobiDB-lite"/>
    </source>
</evidence>
<feature type="region of interest" description="Disordered" evidence="2">
    <location>
        <begin position="216"/>
        <end position="267"/>
    </location>
</feature>
<reference evidence="3" key="1">
    <citation type="submission" date="2023-07" db="EMBL/GenBank/DDBJ databases">
        <authorList>
            <consortium name="AG Swart"/>
            <person name="Singh M."/>
            <person name="Singh A."/>
            <person name="Seah K."/>
            <person name="Emmerich C."/>
        </authorList>
    </citation>
    <scope>NUCLEOTIDE SEQUENCE</scope>
    <source>
        <strain evidence="3">DP1</strain>
    </source>
</reference>
<dbReference type="Proteomes" id="UP001295684">
    <property type="component" value="Unassembled WGS sequence"/>
</dbReference>
<keyword evidence="1" id="KW-0175">Coiled coil</keyword>
<dbReference type="EMBL" id="CAMPGE010029276">
    <property type="protein sequence ID" value="CAI2386745.1"/>
    <property type="molecule type" value="Genomic_DNA"/>
</dbReference>
<evidence type="ECO:0000313" key="3">
    <source>
        <dbReference type="EMBL" id="CAI2386745.1"/>
    </source>
</evidence>
<name>A0AAD1Y8P8_EUPCR</name>
<feature type="coiled-coil region" evidence="1">
    <location>
        <begin position="354"/>
        <end position="384"/>
    </location>
</feature>
<proteinExistence type="predicted"/>
<organism evidence="3 4">
    <name type="scientific">Euplotes crassus</name>
    <dbReference type="NCBI Taxonomy" id="5936"/>
    <lineage>
        <taxon>Eukaryota</taxon>
        <taxon>Sar</taxon>
        <taxon>Alveolata</taxon>
        <taxon>Ciliophora</taxon>
        <taxon>Intramacronucleata</taxon>
        <taxon>Spirotrichea</taxon>
        <taxon>Hypotrichia</taxon>
        <taxon>Euplotida</taxon>
        <taxon>Euplotidae</taxon>
        <taxon>Moneuplotes</taxon>
    </lineage>
</organism>
<protein>
    <submittedName>
        <fullName evidence="3">Uncharacterized protein</fullName>
    </submittedName>
</protein>
<accession>A0AAD1Y8P8</accession>
<keyword evidence="4" id="KW-1185">Reference proteome</keyword>
<feature type="region of interest" description="Disordered" evidence="2">
    <location>
        <begin position="1"/>
        <end position="27"/>
    </location>
</feature>
<feature type="region of interest" description="Disordered" evidence="2">
    <location>
        <begin position="178"/>
        <end position="202"/>
    </location>
</feature>
<sequence length="689" mass="81825">MESCRLRQNHSEHRMQKNQAKNTRMAERRRNKFKQLIVGRIMKSITGVPSLKMLEGILGGEESVKRGKCGKLRKELAQSRKGNKHLLDLVEREVDCFMSKNLILTYKHLKEIQNKVERQQNIKNGADKGYKNVKLKTQRRDLSNQNVYDSEYHNLSEAGKRKNSSVTPQLGSYQDIKKQNSNQDLNILPNSRNSNYSPANHYTNQTFTQLPLVQKNQKNTSRNQKTIQTQIPPLKSPQTPSKSNFGLLPKTTYSSSRNYSKRPTKREHLYRSLDSRKKIQPVPNVLNTSETLQNMEISNTGLIDLSKISCNTQKHLVEPYKNQGPLIRLQNPTKANGWSALQNFSQVLHTLRTKQEKQQKLQRISEIRKNLDSQIKEHRDFQKEQGREKQQVADTLASAHERSKRELSREAHQRIMNMRKEKAFFDRQIDQMKSNRRLFKDQKLKEEKEMLEQVKSKEEKEEKQRKERLIEQRDEFRKIIEENMDMRQKKLDEARREKEEDKKCLEMQEELLIQQELKRKKEREDRLQRVERRMQVLGQNINNIEKQKLEREEGRLNKEIHQKQQIEHQKEQQNKAKIEQNKRERTDVLESQIRMKVNEKRLAQHRKYAEAQQILQNDEIAQAEENLKVMIKTQKEKEVKNSQPIKQKQTEMNDEEFLMNKEILKKISDCREDLENGNSVPARLIFSPY</sequence>
<feature type="compositionally biased region" description="Polar residues" evidence="2">
    <location>
        <begin position="216"/>
        <end position="244"/>
    </location>
</feature>
<feature type="compositionally biased region" description="Polar residues" evidence="2">
    <location>
        <begin position="179"/>
        <end position="202"/>
    </location>
</feature>
<comment type="caution">
    <text evidence="3">The sequence shown here is derived from an EMBL/GenBank/DDBJ whole genome shotgun (WGS) entry which is preliminary data.</text>
</comment>
<feature type="coiled-coil region" evidence="1">
    <location>
        <begin position="415"/>
        <end position="583"/>
    </location>
</feature>
<evidence type="ECO:0000313" key="4">
    <source>
        <dbReference type="Proteomes" id="UP001295684"/>
    </source>
</evidence>